<dbReference type="InterPro" id="IPR036097">
    <property type="entry name" value="HisK_dim/P_sf"/>
</dbReference>
<evidence type="ECO:0000313" key="18">
    <source>
        <dbReference type="EMBL" id="AFZ19014.1"/>
    </source>
</evidence>
<evidence type="ECO:0000256" key="8">
    <source>
        <dbReference type="ARBA" id="ARBA00022777"/>
    </source>
</evidence>
<dbReference type="SMART" id="SM00091">
    <property type="entry name" value="PAS"/>
    <property type="match status" value="9"/>
</dbReference>
<dbReference type="Pfam" id="PF08447">
    <property type="entry name" value="PAS_3"/>
    <property type="match status" value="6"/>
</dbReference>
<evidence type="ECO:0000256" key="3">
    <source>
        <dbReference type="ARBA" id="ARBA00012438"/>
    </source>
</evidence>
<comment type="subcellular location">
    <subcellularLocation>
        <location evidence="2">Cell membrane</location>
    </subcellularLocation>
</comment>
<keyword evidence="6" id="KW-0808">Transferase</keyword>
<dbReference type="eggNOG" id="COG2202">
    <property type="taxonomic scope" value="Bacteria"/>
</dbReference>
<feature type="domain" description="Response regulatory" evidence="15">
    <location>
        <begin position="1726"/>
        <end position="1843"/>
    </location>
</feature>
<dbReference type="Pfam" id="PF13188">
    <property type="entry name" value="PAS_8"/>
    <property type="match status" value="1"/>
</dbReference>
<dbReference type="PROSITE" id="PS50113">
    <property type="entry name" value="PAC"/>
    <property type="match status" value="7"/>
</dbReference>
<feature type="domain" description="PAC" evidence="17">
    <location>
        <begin position="1276"/>
        <end position="1329"/>
    </location>
</feature>
<evidence type="ECO:0000256" key="9">
    <source>
        <dbReference type="ARBA" id="ARBA00022840"/>
    </source>
</evidence>
<dbReference type="FunFam" id="3.30.450.20:FF:000099">
    <property type="entry name" value="Sensory box sensor histidine kinase"/>
    <property type="match status" value="5"/>
</dbReference>
<dbReference type="PROSITE" id="PS50109">
    <property type="entry name" value="HIS_KIN"/>
    <property type="match status" value="1"/>
</dbReference>
<keyword evidence="10" id="KW-0902">Two-component regulatory system</keyword>
<dbReference type="PROSITE" id="PS50110">
    <property type="entry name" value="RESPONSE_REGULATORY"/>
    <property type="match status" value="2"/>
</dbReference>
<dbReference type="CDD" id="cd00130">
    <property type="entry name" value="PAS"/>
    <property type="match status" value="6"/>
</dbReference>
<dbReference type="eggNOG" id="COG3437">
    <property type="taxonomic scope" value="Bacteria"/>
</dbReference>
<dbReference type="Proteomes" id="UP000010471">
    <property type="component" value="Chromosome"/>
</dbReference>
<dbReference type="InterPro" id="IPR004358">
    <property type="entry name" value="Sig_transdc_His_kin-like_C"/>
</dbReference>
<dbReference type="InterPro" id="IPR013655">
    <property type="entry name" value="PAS_fold_3"/>
</dbReference>
<proteinExistence type="predicted"/>
<dbReference type="HOGENOM" id="CLU_236734_0_0_3"/>
<dbReference type="GO" id="GO:0000155">
    <property type="term" value="F:phosphorelay sensor kinase activity"/>
    <property type="evidence" value="ECO:0007669"/>
    <property type="project" value="InterPro"/>
</dbReference>
<dbReference type="Pfam" id="PF00072">
    <property type="entry name" value="Response_reg"/>
    <property type="match status" value="1"/>
</dbReference>
<dbReference type="InterPro" id="IPR035965">
    <property type="entry name" value="PAS-like_dom_sf"/>
</dbReference>
<feature type="domain" description="PAC" evidence="17">
    <location>
        <begin position="1020"/>
        <end position="1072"/>
    </location>
</feature>
<dbReference type="GO" id="GO:0005886">
    <property type="term" value="C:plasma membrane"/>
    <property type="evidence" value="ECO:0007669"/>
    <property type="project" value="UniProtKB-SubCell"/>
</dbReference>
<dbReference type="SUPFAM" id="SSF47384">
    <property type="entry name" value="Homodimeric domain of signal transducing histidine kinase"/>
    <property type="match status" value="1"/>
</dbReference>
<dbReference type="InterPro" id="IPR001610">
    <property type="entry name" value="PAC"/>
</dbReference>
<evidence type="ECO:0000256" key="6">
    <source>
        <dbReference type="ARBA" id="ARBA00022679"/>
    </source>
</evidence>
<evidence type="ECO:0000256" key="12">
    <source>
        <dbReference type="PROSITE-ProRule" id="PRU00169"/>
    </source>
</evidence>
<keyword evidence="4" id="KW-1003">Cell membrane</keyword>
<feature type="domain" description="PAC" evidence="17">
    <location>
        <begin position="1410"/>
        <end position="1462"/>
    </location>
</feature>
<feature type="coiled-coil region" evidence="13">
    <location>
        <begin position="1453"/>
        <end position="1483"/>
    </location>
</feature>
<feature type="domain" description="Histidine kinase" evidence="14">
    <location>
        <begin position="1487"/>
        <end position="1704"/>
    </location>
</feature>
<dbReference type="eggNOG" id="COG0784">
    <property type="taxonomic scope" value="Bacteria"/>
</dbReference>
<dbReference type="KEGG" id="mic:Mic7113_3277"/>
<evidence type="ECO:0000256" key="4">
    <source>
        <dbReference type="ARBA" id="ARBA00022475"/>
    </source>
</evidence>
<keyword evidence="8" id="KW-0418">Kinase</keyword>
<feature type="domain" description="PAS" evidence="16">
    <location>
        <begin position="1337"/>
        <end position="1407"/>
    </location>
</feature>
<dbReference type="InterPro" id="IPR011006">
    <property type="entry name" value="CheY-like_superfamily"/>
</dbReference>
<dbReference type="Pfam" id="PF02518">
    <property type="entry name" value="HATPase_c"/>
    <property type="match status" value="1"/>
</dbReference>
<dbReference type="PANTHER" id="PTHR43304:SF1">
    <property type="entry name" value="PAC DOMAIN-CONTAINING PROTEIN"/>
    <property type="match status" value="1"/>
</dbReference>
<accession>K9WGV9</accession>
<dbReference type="GO" id="GO:0005524">
    <property type="term" value="F:ATP binding"/>
    <property type="evidence" value="ECO:0007669"/>
    <property type="project" value="UniProtKB-KW"/>
</dbReference>
<evidence type="ECO:0000256" key="13">
    <source>
        <dbReference type="SAM" id="Coils"/>
    </source>
</evidence>
<dbReference type="EC" id="2.7.13.3" evidence="3"/>
<evidence type="ECO:0000256" key="10">
    <source>
        <dbReference type="ARBA" id="ARBA00023012"/>
    </source>
</evidence>
<dbReference type="InterPro" id="IPR013656">
    <property type="entry name" value="PAS_4"/>
</dbReference>
<comment type="catalytic activity">
    <reaction evidence="1">
        <text>ATP + protein L-histidine = ADP + protein N-phospho-L-histidine.</text>
        <dbReference type="EC" id="2.7.13.3"/>
    </reaction>
</comment>
<keyword evidence="13" id="KW-0175">Coiled coil</keyword>
<feature type="domain" description="PAS" evidence="16">
    <location>
        <begin position="687"/>
        <end position="757"/>
    </location>
</feature>
<evidence type="ECO:0000259" key="16">
    <source>
        <dbReference type="PROSITE" id="PS50112"/>
    </source>
</evidence>
<dbReference type="Gene3D" id="2.10.70.100">
    <property type="match status" value="1"/>
</dbReference>
<dbReference type="OrthoDB" id="5555607at2"/>
<keyword evidence="9" id="KW-0067">ATP-binding</keyword>
<dbReference type="PANTHER" id="PTHR43304">
    <property type="entry name" value="PHYTOCHROME-LIKE PROTEIN CPH1"/>
    <property type="match status" value="1"/>
</dbReference>
<dbReference type="Pfam" id="PF08448">
    <property type="entry name" value="PAS_4"/>
    <property type="match status" value="1"/>
</dbReference>
<dbReference type="Gene3D" id="3.30.450.20">
    <property type="entry name" value="PAS domain"/>
    <property type="match status" value="10"/>
</dbReference>
<dbReference type="STRING" id="1173027.Mic7113_3277"/>
<feature type="domain" description="PAC" evidence="17">
    <location>
        <begin position="374"/>
        <end position="426"/>
    </location>
</feature>
<keyword evidence="5 12" id="KW-0597">Phosphoprotein</keyword>
<evidence type="ECO:0000259" key="17">
    <source>
        <dbReference type="PROSITE" id="PS50113"/>
    </source>
</evidence>
<dbReference type="CDD" id="cd17580">
    <property type="entry name" value="REC_2_DhkD-like"/>
    <property type="match status" value="1"/>
</dbReference>
<evidence type="ECO:0000259" key="15">
    <source>
        <dbReference type="PROSITE" id="PS50110"/>
    </source>
</evidence>
<dbReference type="SMART" id="SM00086">
    <property type="entry name" value="PAC"/>
    <property type="match status" value="7"/>
</dbReference>
<dbReference type="InterPro" id="IPR052162">
    <property type="entry name" value="Sensor_kinase/Photoreceptor"/>
</dbReference>
<keyword evidence="7" id="KW-0547">Nucleotide-binding</keyword>
<dbReference type="CDD" id="cd16922">
    <property type="entry name" value="HATPase_EvgS-ArcB-TorS-like"/>
    <property type="match status" value="1"/>
</dbReference>
<feature type="domain" description="PAC" evidence="17">
    <location>
        <begin position="500"/>
        <end position="552"/>
    </location>
</feature>
<evidence type="ECO:0000259" key="14">
    <source>
        <dbReference type="PROSITE" id="PS50109"/>
    </source>
</evidence>
<evidence type="ECO:0000256" key="7">
    <source>
        <dbReference type="ARBA" id="ARBA00022741"/>
    </source>
</evidence>
<dbReference type="PRINTS" id="PR00344">
    <property type="entry name" value="BCTRLSENSOR"/>
</dbReference>
<feature type="domain" description="PAC" evidence="17">
    <location>
        <begin position="1147"/>
        <end position="1199"/>
    </location>
</feature>
<dbReference type="SMART" id="SM00387">
    <property type="entry name" value="HATPase_c"/>
    <property type="match status" value="1"/>
</dbReference>
<dbReference type="eggNOG" id="COG5002">
    <property type="taxonomic scope" value="Bacteria"/>
</dbReference>
<dbReference type="PATRIC" id="fig|1173027.3.peg.3610"/>
<dbReference type="Gene3D" id="3.30.565.10">
    <property type="entry name" value="Histidine kinase-like ATPase, C-terminal domain"/>
    <property type="match status" value="1"/>
</dbReference>
<reference evidence="18 19" key="1">
    <citation type="submission" date="2012-06" db="EMBL/GenBank/DDBJ databases">
        <title>Finished chromosome of genome of Microcoleus sp. PCC 7113.</title>
        <authorList>
            <consortium name="US DOE Joint Genome Institute"/>
            <person name="Gugger M."/>
            <person name="Coursin T."/>
            <person name="Rippka R."/>
            <person name="Tandeau De Marsac N."/>
            <person name="Huntemann M."/>
            <person name="Wei C.-L."/>
            <person name="Han J."/>
            <person name="Detter J.C."/>
            <person name="Han C."/>
            <person name="Tapia R."/>
            <person name="Chen A."/>
            <person name="Kyrpides N."/>
            <person name="Mavromatis K."/>
            <person name="Markowitz V."/>
            <person name="Szeto E."/>
            <person name="Ivanova N."/>
            <person name="Pagani I."/>
            <person name="Pati A."/>
            <person name="Goodwin L."/>
            <person name="Nordberg H.P."/>
            <person name="Cantor M.N."/>
            <person name="Hua S.X."/>
            <person name="Woyke T."/>
            <person name="Kerfeld C.A."/>
        </authorList>
    </citation>
    <scope>NUCLEOTIDE SEQUENCE [LARGE SCALE GENOMIC DNA]</scope>
    <source>
        <strain evidence="18 19">PCC 7113</strain>
    </source>
</reference>
<protein>
    <recommendedName>
        <fullName evidence="3">histidine kinase</fullName>
        <ecNumber evidence="3">2.7.13.3</ecNumber>
    </recommendedName>
</protein>
<dbReference type="FunFam" id="3.30.565.10:FF:000023">
    <property type="entry name" value="PAS domain-containing sensor histidine kinase"/>
    <property type="match status" value="1"/>
</dbReference>
<feature type="domain" description="PAC" evidence="17">
    <location>
        <begin position="760"/>
        <end position="812"/>
    </location>
</feature>
<feature type="domain" description="PAS" evidence="16">
    <location>
        <begin position="1200"/>
        <end position="1271"/>
    </location>
</feature>
<dbReference type="InterPro" id="IPR000014">
    <property type="entry name" value="PAS"/>
</dbReference>
<evidence type="ECO:0000256" key="1">
    <source>
        <dbReference type="ARBA" id="ARBA00000085"/>
    </source>
</evidence>
<dbReference type="CDD" id="cd00082">
    <property type="entry name" value="HisKA"/>
    <property type="match status" value="1"/>
</dbReference>
<dbReference type="InterPro" id="IPR003661">
    <property type="entry name" value="HisK_dim/P_dom"/>
</dbReference>
<feature type="modified residue" description="4-aspartylphosphate" evidence="12">
    <location>
        <position position="1775"/>
    </location>
</feature>
<feature type="coiled-coil region" evidence="13">
    <location>
        <begin position="267"/>
        <end position="294"/>
    </location>
</feature>
<dbReference type="RefSeq" id="WP_015183158.1">
    <property type="nucleotide sequence ID" value="NC_019738.1"/>
</dbReference>
<keyword evidence="11" id="KW-0472">Membrane</keyword>
<dbReference type="eggNOG" id="COG3829">
    <property type="taxonomic scope" value="Bacteria"/>
</dbReference>
<dbReference type="Gene3D" id="3.40.50.2300">
    <property type="match status" value="2"/>
</dbReference>
<dbReference type="NCBIfam" id="TIGR00229">
    <property type="entry name" value="sensory_box"/>
    <property type="match status" value="8"/>
</dbReference>
<dbReference type="Pfam" id="PF00512">
    <property type="entry name" value="HisKA"/>
    <property type="match status" value="1"/>
</dbReference>
<evidence type="ECO:0000256" key="5">
    <source>
        <dbReference type="ARBA" id="ARBA00022553"/>
    </source>
</evidence>
<feature type="domain" description="PAS" evidence="16">
    <location>
        <begin position="947"/>
        <end position="1017"/>
    </location>
</feature>
<dbReference type="SUPFAM" id="SSF55874">
    <property type="entry name" value="ATPase domain of HSP90 chaperone/DNA topoisomerase II/histidine kinase"/>
    <property type="match status" value="1"/>
</dbReference>
<feature type="domain" description="PAS" evidence="16">
    <location>
        <begin position="427"/>
        <end position="497"/>
    </location>
</feature>
<dbReference type="Gene3D" id="1.10.287.130">
    <property type="match status" value="1"/>
</dbReference>
<comment type="caution">
    <text evidence="12">Lacks conserved residue(s) required for the propagation of feature annotation.</text>
</comment>
<dbReference type="SUPFAM" id="SSF55785">
    <property type="entry name" value="PYP-like sensor domain (PAS domain)"/>
    <property type="match status" value="10"/>
</dbReference>
<dbReference type="InterPro" id="IPR003594">
    <property type="entry name" value="HATPase_dom"/>
</dbReference>
<organism evidence="18 19">
    <name type="scientific">Allocoleopsis franciscana PCC 7113</name>
    <dbReference type="NCBI Taxonomy" id="1173027"/>
    <lineage>
        <taxon>Bacteria</taxon>
        <taxon>Bacillati</taxon>
        <taxon>Cyanobacteriota</taxon>
        <taxon>Cyanophyceae</taxon>
        <taxon>Coleofasciculales</taxon>
        <taxon>Coleofasciculaceae</taxon>
        <taxon>Allocoleopsis</taxon>
        <taxon>Allocoleopsis franciscana</taxon>
    </lineage>
</organism>
<dbReference type="SUPFAM" id="SSF52172">
    <property type="entry name" value="CheY-like"/>
    <property type="match status" value="2"/>
</dbReference>
<evidence type="ECO:0000256" key="2">
    <source>
        <dbReference type="ARBA" id="ARBA00004236"/>
    </source>
</evidence>
<feature type="coiled-coil region" evidence="13">
    <location>
        <begin position="543"/>
        <end position="570"/>
    </location>
</feature>
<dbReference type="InterPro" id="IPR000700">
    <property type="entry name" value="PAS-assoc_C"/>
</dbReference>
<feature type="domain" description="Response regulatory" evidence="15">
    <location>
        <begin position="6"/>
        <end position="124"/>
    </location>
</feature>
<dbReference type="SMART" id="SM00448">
    <property type="entry name" value="REC"/>
    <property type="match status" value="2"/>
</dbReference>
<dbReference type="InterPro" id="IPR036890">
    <property type="entry name" value="HATPase_C_sf"/>
</dbReference>
<keyword evidence="19" id="KW-1185">Reference proteome</keyword>
<sequence>MLTHRTVLVIADSAESDRVYEHQLQQDSNVAYKILTEQYDTPILALSQSQQIDGILLELHFPHSNSIQLLRQLKEQMGDRCPPIVVIDSDDAEVAVRAFKNGAADYLVKDRMTPDDLRLSMHSAIENAELRRELERSQEQFQTSVENMLDCFGIFSAMRDESGQIVDFRIDYLNGAACENNRMPKAMQIGRGLCEVLPAHRESGLFDEYCRLVETAEPLIEDSLIYDDTYGKQHLVRAFDIRATKLNDGFVASWRDVTDRKRLELELSHTVTDLQRHEAAIQQLNRDLTNRVAELQSLLDIIPVGIAIATDPSCTQMQNNAYLRQLLGVDPGSNISKSAPVDEQPPYRVFQDGREVPAEDLPMQVAVRLGIDVRDAEFDILLPNGTVHQLLSYATPLRDDQNQIRGVIGAFLDITERNQDAAALKASQQRYRELAEAMPQMVWTADATGAVNYCNQRWYEYTGLNEAESMGLAAANTVHPDERDRSLTQWSEAIANGQSFEVEYRLCHWGGEYQWFICRAIPTRDSQNQLTGWIGTITNIDDIKRSEALVQQSEQQLQRQLAEIEAIYQSAPIGLNVLDTELRFVRINQRLADINGLPIEAHLGRTVRELFPNLADTLEQLLHPILKTGEPLLNVEIQGEIPAQPGIKRTWLEHFLPLKAGERVVGISTVCEEITERIEVEAALRQSEERFRHMADNAPVMIWVTDATGYCTYLNQGWYDFTGQTEATGLGFGWLDAVHPEDSESSKNVFLSATHRQEAFRLEYRLRRKDGKYRSCLDAASPWLGEDGEFKGYIGSVIDISDVYDELRLRKQAEEALRVSEERYRTLFENMNEGFCVAEVLFDEHNKPIDYRLLEINSVFEKHSGLKNAQGKTARELHPELEQYWIDLYGNVVLTGEPVRYENYSEALNRWFDVSSFRIGPPGSRKVAILFEDISKRKQTERELQESEMRFRTLADNISQFAWMADENGQIFWYSKRWFDYTGTTLEEMEGWGWQKVHHPNHVDRVVEKISRCFETGETWEDTFPLRGKDGQYRWFLSRAIPVRDEQGKVLRWFGTNTDITERKQTEAALQASEERYRSLIEATAQIIWNEQGDRGEFTTPQPAWSAFTGQTYDELKGWGWLNAVHPDDRAMTTQAWLIALENRALYEVEHRVRRHDGVYRHMSVRAVPVFEENGSIREWIGVHTDVTDRKQAEAALHQSEDRLRMAIESAQLGTWDWNLITNKLTWDTGCKAMFGLPPDAESSIEVFFEGLHPDDRERLEQVMQWSFNPASGGNCDTEYRTIGIQDGIERWIAAKGQAYFNAAGNPIRFIGTVMDITETKRREAERKQAEEARRESEIRFGTLASHAPVGIFMTDPQGNCLYVNERWCEMAGMSLEAAQATGWVSALHPDDRERVADLWYQAAQNKQVFAAEYRFQTPQGKVTWIQGSATALQRGTGEVTGYLGTLTDITERKQVEAEREQLFQQEQAAREAAERANRIKDEFLAVLSHELRSPLNPILGWTKLLQMRKFDETKTAEALATIERNAKVQTQLIDDLLDVAKILRGKLSLNVNSVNLSSAIAAAIDTVRTAAVAKSISLHPVLPNIGQVSGDAARLQQIVWNLLSNAIKFTPKGGRVDIQLNRVGNQAEIAVRDTGRGINPDFLPHIFESFRQEDASITRQYGGLGLGLAIVRQLVEAHGGTITADSPGEGLGAAFTVRLPLLDVAPEIQQTDELPQDKLDITGIRVLAVDDDPDARELLTVLLTQYGADVLTVASAVEVLEHLPSFQPDVLVSDIGMPEVDGYTLIQQVRALPSKGGQIPAIALTAYAREDDRDRAITSGFQRHVTKPLEPEQLVQAVLALTRSELNHSLNQNYSV</sequence>
<dbReference type="InterPro" id="IPR005467">
    <property type="entry name" value="His_kinase_dom"/>
</dbReference>
<evidence type="ECO:0000256" key="11">
    <source>
        <dbReference type="ARBA" id="ARBA00023136"/>
    </source>
</evidence>
<name>K9WGV9_9CYAN</name>
<feature type="domain" description="PAS" evidence="16">
    <location>
        <begin position="560"/>
        <end position="629"/>
    </location>
</feature>
<dbReference type="EMBL" id="CP003630">
    <property type="protein sequence ID" value="AFZ19014.1"/>
    <property type="molecule type" value="Genomic_DNA"/>
</dbReference>
<evidence type="ECO:0000313" key="19">
    <source>
        <dbReference type="Proteomes" id="UP000010471"/>
    </source>
</evidence>
<dbReference type="InterPro" id="IPR001789">
    <property type="entry name" value="Sig_transdc_resp-reg_receiver"/>
</dbReference>
<dbReference type="SMART" id="SM00388">
    <property type="entry name" value="HisKA"/>
    <property type="match status" value="1"/>
</dbReference>
<dbReference type="Pfam" id="PF13426">
    <property type="entry name" value="PAS_9"/>
    <property type="match status" value="1"/>
</dbReference>
<dbReference type="PROSITE" id="PS50112">
    <property type="entry name" value="PAS"/>
    <property type="match status" value="6"/>
</dbReference>
<gene>
    <name evidence="18" type="ORF">Mic7113_3277</name>
</gene>